<sequence length="99" mass="10599">MQCLTLTIQTATSAIPSPPMVTKITVVATAWLPEQDLRGHPKSYLPTVVHPFCKQLQTVIVYPLPHPATTGLQVMFRPGQGALSPGTTLPTLALIALTI</sequence>
<evidence type="ECO:0000313" key="1">
    <source>
        <dbReference type="EMBL" id="GFO03633.1"/>
    </source>
</evidence>
<dbReference type="Proteomes" id="UP000735302">
    <property type="component" value="Unassembled WGS sequence"/>
</dbReference>
<evidence type="ECO:0000313" key="2">
    <source>
        <dbReference type="Proteomes" id="UP000735302"/>
    </source>
</evidence>
<reference evidence="1 2" key="1">
    <citation type="journal article" date="2021" name="Elife">
        <title>Chloroplast acquisition without the gene transfer in kleptoplastic sea slugs, Plakobranchus ocellatus.</title>
        <authorList>
            <person name="Maeda T."/>
            <person name="Takahashi S."/>
            <person name="Yoshida T."/>
            <person name="Shimamura S."/>
            <person name="Takaki Y."/>
            <person name="Nagai Y."/>
            <person name="Toyoda A."/>
            <person name="Suzuki Y."/>
            <person name="Arimoto A."/>
            <person name="Ishii H."/>
            <person name="Satoh N."/>
            <person name="Nishiyama T."/>
            <person name="Hasebe M."/>
            <person name="Maruyama T."/>
            <person name="Minagawa J."/>
            <person name="Obokata J."/>
            <person name="Shigenobu S."/>
        </authorList>
    </citation>
    <scope>NUCLEOTIDE SEQUENCE [LARGE SCALE GENOMIC DNA]</scope>
</reference>
<dbReference type="AlphaFoldDB" id="A0AAV4AA49"/>
<accession>A0AAV4AA49</accession>
<gene>
    <name evidence="1" type="ORF">PoB_003013800</name>
</gene>
<organism evidence="1 2">
    <name type="scientific">Plakobranchus ocellatus</name>
    <dbReference type="NCBI Taxonomy" id="259542"/>
    <lineage>
        <taxon>Eukaryota</taxon>
        <taxon>Metazoa</taxon>
        <taxon>Spiralia</taxon>
        <taxon>Lophotrochozoa</taxon>
        <taxon>Mollusca</taxon>
        <taxon>Gastropoda</taxon>
        <taxon>Heterobranchia</taxon>
        <taxon>Euthyneura</taxon>
        <taxon>Panpulmonata</taxon>
        <taxon>Sacoglossa</taxon>
        <taxon>Placobranchoidea</taxon>
        <taxon>Plakobranchidae</taxon>
        <taxon>Plakobranchus</taxon>
    </lineage>
</organism>
<name>A0AAV4AA49_9GAST</name>
<comment type="caution">
    <text evidence="1">The sequence shown here is derived from an EMBL/GenBank/DDBJ whole genome shotgun (WGS) entry which is preliminary data.</text>
</comment>
<proteinExistence type="predicted"/>
<keyword evidence="2" id="KW-1185">Reference proteome</keyword>
<dbReference type="EMBL" id="BLXT01003727">
    <property type="protein sequence ID" value="GFO03633.1"/>
    <property type="molecule type" value="Genomic_DNA"/>
</dbReference>
<protein>
    <submittedName>
        <fullName evidence="1">Uncharacterized protein</fullName>
    </submittedName>
</protein>